<feature type="compositionally biased region" description="Low complexity" evidence="4">
    <location>
        <begin position="286"/>
        <end position="311"/>
    </location>
</feature>
<dbReference type="InterPro" id="IPR013083">
    <property type="entry name" value="Znf_RING/FYVE/PHD"/>
</dbReference>
<evidence type="ECO:0000256" key="4">
    <source>
        <dbReference type="SAM" id="MobiDB-lite"/>
    </source>
</evidence>
<organism evidence="6 7">
    <name type="scientific">Tetradesmus obliquus</name>
    <name type="common">Green alga</name>
    <name type="synonym">Acutodesmus obliquus</name>
    <dbReference type="NCBI Taxonomy" id="3088"/>
    <lineage>
        <taxon>Eukaryota</taxon>
        <taxon>Viridiplantae</taxon>
        <taxon>Chlorophyta</taxon>
        <taxon>core chlorophytes</taxon>
        <taxon>Chlorophyceae</taxon>
        <taxon>CS clade</taxon>
        <taxon>Sphaeropleales</taxon>
        <taxon>Scenedesmaceae</taxon>
        <taxon>Tetradesmus</taxon>
    </lineage>
</organism>
<feature type="compositionally biased region" description="Low complexity" evidence="4">
    <location>
        <begin position="319"/>
        <end position="333"/>
    </location>
</feature>
<evidence type="ECO:0000313" key="7">
    <source>
        <dbReference type="Proteomes" id="UP000256970"/>
    </source>
</evidence>
<evidence type="ECO:0000259" key="5">
    <source>
        <dbReference type="PROSITE" id="PS51292"/>
    </source>
</evidence>
<evidence type="ECO:0000256" key="3">
    <source>
        <dbReference type="ARBA" id="ARBA00022833"/>
    </source>
</evidence>
<keyword evidence="1" id="KW-0479">Metal-binding</keyword>
<feature type="compositionally biased region" description="Low complexity" evidence="4">
    <location>
        <begin position="174"/>
        <end position="233"/>
    </location>
</feature>
<feature type="region of interest" description="Disordered" evidence="4">
    <location>
        <begin position="174"/>
        <end position="334"/>
    </location>
</feature>
<dbReference type="AlphaFoldDB" id="A0A383V3Z5"/>
<evidence type="ECO:0000256" key="2">
    <source>
        <dbReference type="ARBA" id="ARBA00022771"/>
    </source>
</evidence>
<dbReference type="STRING" id="3088.A0A383V3Z5"/>
<dbReference type="SMART" id="SM00744">
    <property type="entry name" value="RINGv"/>
    <property type="match status" value="1"/>
</dbReference>
<dbReference type="Proteomes" id="UP000256970">
    <property type="component" value="Unassembled WGS sequence"/>
</dbReference>
<feature type="domain" description="RING-CH-type" evidence="5">
    <location>
        <begin position="22"/>
        <end position="84"/>
    </location>
</feature>
<gene>
    <name evidence="6" type="ORF">BQ4739_LOCUS59</name>
</gene>
<dbReference type="PROSITE" id="PS51292">
    <property type="entry name" value="ZF_RING_CH"/>
    <property type="match status" value="1"/>
</dbReference>
<reference evidence="6 7" key="1">
    <citation type="submission" date="2016-10" db="EMBL/GenBank/DDBJ databases">
        <authorList>
            <person name="Cai Z."/>
        </authorList>
    </citation>
    <scope>NUCLEOTIDE SEQUENCE [LARGE SCALE GENOMIC DNA]</scope>
</reference>
<feature type="region of interest" description="Disordered" evidence="4">
    <location>
        <begin position="351"/>
        <end position="425"/>
    </location>
</feature>
<evidence type="ECO:0000313" key="6">
    <source>
        <dbReference type="EMBL" id="SZX59439.1"/>
    </source>
</evidence>
<feature type="compositionally biased region" description="Low complexity" evidence="4">
    <location>
        <begin position="367"/>
        <end position="419"/>
    </location>
</feature>
<dbReference type="GO" id="GO:0008270">
    <property type="term" value="F:zinc ion binding"/>
    <property type="evidence" value="ECO:0007669"/>
    <property type="project" value="UniProtKB-KW"/>
</dbReference>
<dbReference type="EMBL" id="FNXT01000002">
    <property type="protein sequence ID" value="SZX59439.1"/>
    <property type="molecule type" value="Genomic_DNA"/>
</dbReference>
<evidence type="ECO:0000256" key="1">
    <source>
        <dbReference type="ARBA" id="ARBA00022723"/>
    </source>
</evidence>
<accession>A0A383V3Z5</accession>
<protein>
    <recommendedName>
        <fullName evidence="5">RING-CH-type domain-containing protein</fullName>
    </recommendedName>
</protein>
<dbReference type="InterPro" id="IPR011016">
    <property type="entry name" value="Znf_RING-CH"/>
</dbReference>
<name>A0A383V3Z5_TETOB</name>
<dbReference type="Gene3D" id="3.30.40.10">
    <property type="entry name" value="Zinc/RING finger domain, C3HC4 (zinc finger)"/>
    <property type="match status" value="1"/>
</dbReference>
<keyword evidence="2" id="KW-0863">Zinc-finger</keyword>
<keyword evidence="3" id="KW-0862">Zinc</keyword>
<keyword evidence="7" id="KW-1185">Reference proteome</keyword>
<proteinExistence type="predicted"/>
<dbReference type="Pfam" id="PF12906">
    <property type="entry name" value="RINGv"/>
    <property type="match status" value="1"/>
</dbReference>
<sequence length="437" mass="45117">MSLCDGHKERRASGVRVSVLAEADDDLPICWICLGHSEPDRPLTHPCRCPSWCHATCVARWQLQSAGTRREKLCDFCSCELPDWKSVLTPTPAPTAPAVMNVNFDNKTYSFQVLPGADGYRQFTEAIRKAFHLPDDSELNITFTCDEPSSAGSLLTLSGPGAYDAAVHCASVSAARRSTSGSGSTTDSASGSTTGEPHSHPLGGPSSAPASPTHAARQQLQQQQHALLQQHALGGDGSGSNTQQQQQLCPANLQQDAAAMHEAAASGRGDETAPAAPQHASPNRHSSSSSSSSDIISRRASSSSSSGSSSGMAPADELQSPSSTSSTEQQQQQHTIMHDVLHPLSSLFHSGAQSSRVSEAGSDEHVSSSSAAAAAAGELGRGSSSSSSISRTSVSGASSSGSSSSGGASNGSSSSSRRSQGFGRKLRDAIADMLISK</sequence>